<organism evidence="1 2">
    <name type="scientific">Candidatus Nitronauta litoralis</name>
    <dbReference type="NCBI Taxonomy" id="2705533"/>
    <lineage>
        <taxon>Bacteria</taxon>
        <taxon>Pseudomonadati</taxon>
        <taxon>Nitrospinota/Tectimicrobiota group</taxon>
        <taxon>Nitrospinota</taxon>
        <taxon>Nitrospinia</taxon>
        <taxon>Nitrospinales</taxon>
        <taxon>Nitrospinaceae</taxon>
        <taxon>Candidatus Nitronauta</taxon>
    </lineage>
</organism>
<sequence>MITNVGLDHIADQMSAKAAAAMSHMAIGVGTTAAAAGDTALENESARVAFDSKTRTGARVDYIATFGAGVGTGAITEAGVLNAGASGDLLTRHVFPVKNKGANDTLIIEVQNTYQRV</sequence>
<accession>A0A7T0BVR2</accession>
<proteinExistence type="predicted"/>
<protein>
    <submittedName>
        <fullName evidence="1">Uncharacterized protein</fullName>
    </submittedName>
</protein>
<reference evidence="1 2" key="1">
    <citation type="submission" date="2020-02" db="EMBL/GenBank/DDBJ databases">
        <title>Genomic and physiological characterization of two novel Nitrospinaceae genera.</title>
        <authorList>
            <person name="Mueller A.J."/>
            <person name="Jung M.-Y."/>
            <person name="Strachan C.R."/>
            <person name="Herbold C.W."/>
            <person name="Kirkegaard R.H."/>
            <person name="Daims H."/>
        </authorList>
    </citation>
    <scope>NUCLEOTIDE SEQUENCE [LARGE SCALE GENOMIC DNA]</scope>
    <source>
        <strain evidence="1">EB</strain>
    </source>
</reference>
<dbReference type="Proteomes" id="UP000594688">
    <property type="component" value="Chromosome"/>
</dbReference>
<evidence type="ECO:0000313" key="2">
    <source>
        <dbReference type="Proteomes" id="UP000594688"/>
    </source>
</evidence>
<name>A0A7T0BVR2_9BACT</name>
<dbReference type="KEGG" id="nli:G3M70_07330"/>
<gene>
    <name evidence="1" type="ORF">G3M70_07330</name>
</gene>
<evidence type="ECO:0000313" key="1">
    <source>
        <dbReference type="EMBL" id="QPJ61707.1"/>
    </source>
</evidence>
<dbReference type="AlphaFoldDB" id="A0A7T0BVR2"/>
<dbReference type="EMBL" id="CP048685">
    <property type="protein sequence ID" value="QPJ61707.1"/>
    <property type="molecule type" value="Genomic_DNA"/>
</dbReference>